<dbReference type="InterPro" id="IPR002190">
    <property type="entry name" value="MHD_dom"/>
</dbReference>
<dbReference type="eggNOG" id="KOG4562">
    <property type="taxonomic scope" value="Eukaryota"/>
</dbReference>
<sequence>MSDEAEAAETRSPLVCNVVRFVLSQCESQVRSTVLTKTRFTNAARDIAAAENITTTKYAKIFDEANAVLEEVYGFRLVGIPNKKSASNKASRTGDAEAADGDPGSTPITDLGFKGDRFILCSTIKAPPAYMQMVLDQSRQLYVKRLGSGQYEPGTETDHTLTSQFDTDQILALQGIMAVVICIILFSKNNALEQELLTHLAKFGIPTDGYAVPIINMRIQDVLSYMVRLEYIQRTAPAASETGALDSIFYSVDRRTQVEFPQESLVEMCQRLLGLEQTAVQSLRESIALSIGDAYSI</sequence>
<dbReference type="AlphaFoldDB" id="Q75F48"/>
<protein>
    <submittedName>
        <fullName evidence="3">AAL120Cp</fullName>
    </submittedName>
</protein>
<dbReference type="KEGG" id="ago:AGOS_AAL120C"/>
<reference evidence="4" key="2">
    <citation type="journal article" date="2013" name="G3 (Bethesda)">
        <title>Genomes of Ashbya fungi isolated from insects reveal four mating-type loci, numerous translocations, lack of transposons, and distinct gene duplications.</title>
        <authorList>
            <person name="Dietrich F.S."/>
            <person name="Voegeli S."/>
            <person name="Kuo S."/>
            <person name="Philippsen P."/>
        </authorList>
    </citation>
    <scope>GENOME REANNOTATION</scope>
    <source>
        <strain evidence="4">ATCC 10895 / CBS 109.51 / FGSC 9923 / NRRL Y-1056</strain>
    </source>
</reference>
<proteinExistence type="predicted"/>
<dbReference type="GO" id="GO:0006281">
    <property type="term" value="P:DNA repair"/>
    <property type="evidence" value="ECO:0000318"/>
    <property type="project" value="GO_Central"/>
</dbReference>
<dbReference type="InParanoid" id="Q75F48"/>
<feature type="region of interest" description="Disordered" evidence="1">
    <location>
        <begin position="84"/>
        <end position="108"/>
    </location>
</feature>
<organism evidence="3 4">
    <name type="scientific">Eremothecium gossypii (strain ATCC 10895 / CBS 109.51 / FGSC 9923 / NRRL Y-1056)</name>
    <name type="common">Yeast</name>
    <name type="synonym">Ashbya gossypii</name>
    <dbReference type="NCBI Taxonomy" id="284811"/>
    <lineage>
        <taxon>Eukaryota</taxon>
        <taxon>Fungi</taxon>
        <taxon>Dikarya</taxon>
        <taxon>Ascomycota</taxon>
        <taxon>Saccharomycotina</taxon>
        <taxon>Saccharomycetes</taxon>
        <taxon>Saccharomycetales</taxon>
        <taxon>Saccharomycetaceae</taxon>
        <taxon>Eremothecium</taxon>
    </lineage>
</organism>
<dbReference type="HOGENOM" id="CLU_081930_0_0_1"/>
<dbReference type="SMART" id="SM01373">
    <property type="entry name" value="MAGE"/>
    <property type="match status" value="1"/>
</dbReference>
<dbReference type="OrthoDB" id="205198at2759"/>
<dbReference type="STRING" id="284811.Q75F48"/>
<dbReference type="OMA" id="FMDINAI"/>
<evidence type="ECO:0000256" key="1">
    <source>
        <dbReference type="SAM" id="MobiDB-lite"/>
    </source>
</evidence>
<feature type="domain" description="MAGE" evidence="2">
    <location>
        <begin position="18"/>
        <end position="265"/>
    </location>
</feature>
<reference evidence="3 4" key="1">
    <citation type="journal article" date="2004" name="Science">
        <title>The Ashbya gossypii genome as a tool for mapping the ancient Saccharomyces cerevisiae genome.</title>
        <authorList>
            <person name="Dietrich F.S."/>
            <person name="Voegeli S."/>
            <person name="Brachat S."/>
            <person name="Lerch A."/>
            <person name="Gates K."/>
            <person name="Steiner S."/>
            <person name="Mohr C."/>
            <person name="Pohlmann R."/>
            <person name="Luedi P."/>
            <person name="Choi S."/>
            <person name="Wing R.A."/>
            <person name="Flavier A."/>
            <person name="Gaffney T.D."/>
            <person name="Philippsen P."/>
        </authorList>
    </citation>
    <scope>NUCLEOTIDE SEQUENCE [LARGE SCALE GENOMIC DNA]</scope>
    <source>
        <strain evidence="4">ATCC 10895 / CBS 109.51 / FGSC 9923 / NRRL Y-1056</strain>
    </source>
</reference>
<evidence type="ECO:0000313" key="3">
    <source>
        <dbReference type="EMBL" id="AAS50246.1"/>
    </source>
</evidence>
<evidence type="ECO:0000259" key="2">
    <source>
        <dbReference type="SMART" id="SM01373"/>
    </source>
</evidence>
<dbReference type="InterPro" id="IPR041899">
    <property type="entry name" value="MAGE_WH2"/>
</dbReference>
<dbReference type="FunCoup" id="Q75F48">
    <property type="interactions" value="52"/>
</dbReference>
<dbReference type="Pfam" id="PF01454">
    <property type="entry name" value="MAGE"/>
    <property type="match status" value="1"/>
</dbReference>
<dbReference type="RefSeq" id="NP_982422.1">
    <property type="nucleotide sequence ID" value="NM_207775.1"/>
</dbReference>
<dbReference type="Proteomes" id="UP000000591">
    <property type="component" value="Chromosome I"/>
</dbReference>
<dbReference type="GeneID" id="4618569"/>
<evidence type="ECO:0000313" key="4">
    <source>
        <dbReference type="Proteomes" id="UP000000591"/>
    </source>
</evidence>
<dbReference type="GO" id="GO:0005634">
    <property type="term" value="C:nucleus"/>
    <property type="evidence" value="ECO:0000318"/>
    <property type="project" value="GO_Central"/>
</dbReference>
<gene>
    <name evidence="3" type="ORF">AGOS_AAL120C</name>
</gene>
<dbReference type="EMBL" id="AE016814">
    <property type="protein sequence ID" value="AAS50246.1"/>
    <property type="molecule type" value="Genomic_DNA"/>
</dbReference>
<dbReference type="Gene3D" id="1.10.10.1210">
    <property type="entry name" value="MAGE homology domain, winged helix WH2 motif"/>
    <property type="match status" value="1"/>
</dbReference>
<name>Q75F48_EREGS</name>
<accession>Q75F48</accession>
<keyword evidence="4" id="KW-1185">Reference proteome</keyword>